<dbReference type="Proteomes" id="UP001201262">
    <property type="component" value="Unassembled WGS sequence"/>
</dbReference>
<keyword evidence="1 3" id="KW-0560">Oxidoreductase</keyword>
<feature type="active site" evidence="2">
    <location>
        <position position="261"/>
    </location>
</feature>
<dbReference type="EMBL" id="JAJTJA010000012">
    <property type="protein sequence ID" value="KAH8691277.1"/>
    <property type="molecule type" value="Genomic_DNA"/>
</dbReference>
<gene>
    <name evidence="5" type="ORF">BGW36DRAFT_363611</name>
</gene>
<dbReference type="SUPFAM" id="SSF53720">
    <property type="entry name" value="ALDH-like"/>
    <property type="match status" value="1"/>
</dbReference>
<dbReference type="Pfam" id="PF00171">
    <property type="entry name" value="Aldedh"/>
    <property type="match status" value="1"/>
</dbReference>
<name>A0AAD4KHE9_9EURO</name>
<dbReference type="InterPro" id="IPR016163">
    <property type="entry name" value="Ald_DH_C"/>
</dbReference>
<dbReference type="PROSITE" id="PS00687">
    <property type="entry name" value="ALDEHYDE_DEHYDR_GLU"/>
    <property type="match status" value="1"/>
</dbReference>
<dbReference type="Gene3D" id="3.40.309.10">
    <property type="entry name" value="Aldehyde Dehydrogenase, Chain A, domain 2"/>
    <property type="match status" value="1"/>
</dbReference>
<evidence type="ECO:0000313" key="6">
    <source>
        <dbReference type="Proteomes" id="UP001201262"/>
    </source>
</evidence>
<evidence type="ECO:0000313" key="5">
    <source>
        <dbReference type="EMBL" id="KAH8691277.1"/>
    </source>
</evidence>
<evidence type="ECO:0000256" key="1">
    <source>
        <dbReference type="ARBA" id="ARBA00023002"/>
    </source>
</evidence>
<dbReference type="GeneID" id="70244767"/>
<dbReference type="RefSeq" id="XP_046067369.1">
    <property type="nucleotide sequence ID" value="XM_046214480.1"/>
</dbReference>
<organism evidence="5 6">
    <name type="scientific">Talaromyces proteolyticus</name>
    <dbReference type="NCBI Taxonomy" id="1131652"/>
    <lineage>
        <taxon>Eukaryota</taxon>
        <taxon>Fungi</taxon>
        <taxon>Dikarya</taxon>
        <taxon>Ascomycota</taxon>
        <taxon>Pezizomycotina</taxon>
        <taxon>Eurotiomycetes</taxon>
        <taxon>Eurotiomycetidae</taxon>
        <taxon>Eurotiales</taxon>
        <taxon>Trichocomaceae</taxon>
        <taxon>Talaromyces</taxon>
        <taxon>Talaromyces sect. Bacilispori</taxon>
    </lineage>
</organism>
<proteinExistence type="inferred from homology"/>
<dbReference type="AlphaFoldDB" id="A0AAD4KHE9"/>
<keyword evidence="6" id="KW-1185">Reference proteome</keyword>
<dbReference type="InterPro" id="IPR016162">
    <property type="entry name" value="Ald_DH_N"/>
</dbReference>
<evidence type="ECO:0000256" key="3">
    <source>
        <dbReference type="RuleBase" id="RU003345"/>
    </source>
</evidence>
<protein>
    <submittedName>
        <fullName evidence="5">Aldehyde/histidinol dehydrogenase</fullName>
    </submittedName>
</protein>
<dbReference type="InterPro" id="IPR050740">
    <property type="entry name" value="Aldehyde_DH_Superfamily"/>
</dbReference>
<reference evidence="5" key="1">
    <citation type="submission" date="2021-12" db="EMBL/GenBank/DDBJ databases">
        <title>Convergent genome expansion in fungi linked to evolution of root-endophyte symbiosis.</title>
        <authorList>
            <consortium name="DOE Joint Genome Institute"/>
            <person name="Ke Y.-H."/>
            <person name="Bonito G."/>
            <person name="Liao H.-L."/>
            <person name="Looney B."/>
            <person name="Rojas-Flechas A."/>
            <person name="Nash J."/>
            <person name="Hameed K."/>
            <person name="Schadt C."/>
            <person name="Martin F."/>
            <person name="Crous P.W."/>
            <person name="Miettinen O."/>
            <person name="Magnuson J.K."/>
            <person name="Labbe J."/>
            <person name="Jacobson D."/>
            <person name="Doktycz M.J."/>
            <person name="Veneault-Fourrey C."/>
            <person name="Kuo A."/>
            <person name="Mondo S."/>
            <person name="Calhoun S."/>
            <person name="Riley R."/>
            <person name="Ohm R."/>
            <person name="LaButti K."/>
            <person name="Andreopoulos B."/>
            <person name="Pangilinan J."/>
            <person name="Nolan M."/>
            <person name="Tritt A."/>
            <person name="Clum A."/>
            <person name="Lipzen A."/>
            <person name="Daum C."/>
            <person name="Barry K."/>
            <person name="Grigoriev I.V."/>
            <person name="Vilgalys R."/>
        </authorList>
    </citation>
    <scope>NUCLEOTIDE SEQUENCE</scope>
    <source>
        <strain evidence="5">PMI_201</strain>
    </source>
</reference>
<dbReference type="InterPro" id="IPR016161">
    <property type="entry name" value="Ald_DH/histidinol_DH"/>
</dbReference>
<dbReference type="Gene3D" id="3.40.605.10">
    <property type="entry name" value="Aldehyde Dehydrogenase, Chain A, domain 1"/>
    <property type="match status" value="1"/>
</dbReference>
<dbReference type="GO" id="GO:0009450">
    <property type="term" value="P:gamma-aminobutyric acid catabolic process"/>
    <property type="evidence" value="ECO:0007669"/>
    <property type="project" value="TreeGrafter"/>
</dbReference>
<feature type="domain" description="Aldehyde dehydrogenase" evidence="4">
    <location>
        <begin position="30"/>
        <end position="490"/>
    </location>
</feature>
<dbReference type="InterPro" id="IPR029510">
    <property type="entry name" value="Ald_DH_CS_GLU"/>
</dbReference>
<dbReference type="PANTHER" id="PTHR43353">
    <property type="entry name" value="SUCCINATE-SEMIALDEHYDE DEHYDROGENASE, MITOCHONDRIAL"/>
    <property type="match status" value="1"/>
</dbReference>
<dbReference type="CDD" id="cd07105">
    <property type="entry name" value="ALDH_SaliADH"/>
    <property type="match status" value="1"/>
</dbReference>
<dbReference type="PANTHER" id="PTHR43353:SF6">
    <property type="entry name" value="CYTOPLASMIC ALDEHYDE DEHYDROGENASE (EUROFUNG)"/>
    <property type="match status" value="1"/>
</dbReference>
<accession>A0AAD4KHE9</accession>
<evidence type="ECO:0000256" key="2">
    <source>
        <dbReference type="PROSITE-ProRule" id="PRU10007"/>
    </source>
</evidence>
<comment type="caution">
    <text evidence="5">The sequence shown here is derived from an EMBL/GenBank/DDBJ whole genome shotgun (WGS) entry which is preliminary data.</text>
</comment>
<dbReference type="GO" id="GO:0004777">
    <property type="term" value="F:succinate-semialdehyde dehydrogenase (NAD+) activity"/>
    <property type="evidence" value="ECO:0007669"/>
    <property type="project" value="TreeGrafter"/>
</dbReference>
<dbReference type="InterPro" id="IPR015590">
    <property type="entry name" value="Aldehyde_DH_dom"/>
</dbReference>
<sequence>MESPDNDEYPARHGLVPLIVNNNEVVTEITFEVISPLNNKAIYRSSAASAGEAIGAVDAAHAAFSTWSKTSPAERRTLFSNAADLMLSQREVLSTYQYLETGSDKKIAEHTVMLGVDMLRALAGVVSLVEGILPTVANVNQSAVVLKEPYGVVLGIAPWNAPFILGTRAIAIPLAAGNTVVLKGSELSPKCFWALGDIFRQAGFPKGSVNVIYSRREDAEVVTNKLISHPSIRKINFTGSTNVGSSIASLAGQHLKPLVLELGGKAPCIVLDDANLQKAAVGCVSGSFMNVSSYSQSHSGQICMATERIIVQRSIANEFRCILVNTAERMFGTNAPLMTLISVGALEKIKGLVSDAVSKGAQLVFQADAIDNANATHMGPTIITGLEPGMKLYYAESFGPVASLHVVETEEDAVALANDTQHGLTAALYTEDLARAWRLAKRLESGAVHINSPTIHDEFELPHGGYKDSGFGRFGGGPRALDEFLQTKVVTWMD</sequence>
<evidence type="ECO:0000259" key="4">
    <source>
        <dbReference type="Pfam" id="PF00171"/>
    </source>
</evidence>
<comment type="similarity">
    <text evidence="3">Belongs to the aldehyde dehydrogenase family.</text>
</comment>